<evidence type="ECO:0000313" key="2">
    <source>
        <dbReference type="EMBL" id="KAF0906967.1"/>
    </source>
</evidence>
<accession>A0A6G1D3N8</accession>
<dbReference type="Gene3D" id="1.10.110.10">
    <property type="entry name" value="Plant lipid-transfer and hydrophobic proteins"/>
    <property type="match status" value="1"/>
</dbReference>
<dbReference type="SUPFAM" id="SSF47699">
    <property type="entry name" value="Bifunctional inhibitor/lipid-transfer protein/seed storage 2S albumin"/>
    <property type="match status" value="1"/>
</dbReference>
<reference evidence="2 3" key="1">
    <citation type="submission" date="2019-11" db="EMBL/GenBank/DDBJ databases">
        <title>Whole genome sequence of Oryza granulata.</title>
        <authorList>
            <person name="Li W."/>
        </authorList>
    </citation>
    <scope>NUCLEOTIDE SEQUENCE [LARGE SCALE GENOMIC DNA]</scope>
    <source>
        <strain evidence="3">cv. Menghai</strain>
        <tissue evidence="2">Leaf</tissue>
    </source>
</reference>
<feature type="domain" description="Bifunctional inhibitor/plant lipid transfer protein/seed storage helical" evidence="1">
    <location>
        <begin position="2"/>
        <end position="55"/>
    </location>
</feature>
<dbReference type="Pfam" id="PF14368">
    <property type="entry name" value="LTP_2"/>
    <property type="match status" value="1"/>
</dbReference>
<name>A0A6G1D3N8_9ORYZ</name>
<protein>
    <recommendedName>
        <fullName evidence="1">Bifunctional inhibitor/plant lipid transfer protein/seed storage helical domain-containing protein</fullName>
    </recommendedName>
</protein>
<dbReference type="InterPro" id="IPR016140">
    <property type="entry name" value="Bifunc_inhib/LTP/seed_store"/>
</dbReference>
<dbReference type="CDD" id="cd00010">
    <property type="entry name" value="AAI_LTSS"/>
    <property type="match status" value="1"/>
</dbReference>
<keyword evidence="3" id="KW-1185">Reference proteome</keyword>
<dbReference type="InterPro" id="IPR036312">
    <property type="entry name" value="Bifun_inhib/LTP/seed_sf"/>
</dbReference>
<dbReference type="OrthoDB" id="677526at2759"/>
<sequence length="68" mass="7158">MDACCGGLRSVVDEAPMCLCHAVTGDINQIMPEPINAGRIISSLPIACRVRLPLQKLAQCSSESLSSS</sequence>
<dbReference type="Proteomes" id="UP000479710">
    <property type="component" value="Unassembled WGS sequence"/>
</dbReference>
<dbReference type="AlphaFoldDB" id="A0A6G1D3N8"/>
<dbReference type="EMBL" id="SPHZ02000007">
    <property type="protein sequence ID" value="KAF0906967.1"/>
    <property type="molecule type" value="Genomic_DNA"/>
</dbReference>
<evidence type="ECO:0000259" key="1">
    <source>
        <dbReference type="Pfam" id="PF14368"/>
    </source>
</evidence>
<proteinExistence type="predicted"/>
<evidence type="ECO:0000313" key="3">
    <source>
        <dbReference type="Proteomes" id="UP000479710"/>
    </source>
</evidence>
<organism evidence="2 3">
    <name type="scientific">Oryza meyeriana var. granulata</name>
    <dbReference type="NCBI Taxonomy" id="110450"/>
    <lineage>
        <taxon>Eukaryota</taxon>
        <taxon>Viridiplantae</taxon>
        <taxon>Streptophyta</taxon>
        <taxon>Embryophyta</taxon>
        <taxon>Tracheophyta</taxon>
        <taxon>Spermatophyta</taxon>
        <taxon>Magnoliopsida</taxon>
        <taxon>Liliopsida</taxon>
        <taxon>Poales</taxon>
        <taxon>Poaceae</taxon>
        <taxon>BOP clade</taxon>
        <taxon>Oryzoideae</taxon>
        <taxon>Oryzeae</taxon>
        <taxon>Oryzinae</taxon>
        <taxon>Oryza</taxon>
        <taxon>Oryza meyeriana</taxon>
    </lineage>
</organism>
<gene>
    <name evidence="2" type="ORF">E2562_013547</name>
</gene>
<comment type="caution">
    <text evidence="2">The sequence shown here is derived from an EMBL/GenBank/DDBJ whole genome shotgun (WGS) entry which is preliminary data.</text>
</comment>